<sequence length="553" mass="62139">MYERIHRSVNRFIRKWEAIQVELHGHYSIERFAAMNEYNRSTSSWRALSMLLFAPLPSLILVALIDAMPLEAPEQGLTQSGVSWARGTLTCFIYTHCVVEQIRLYSPNFKLGPLAGVCISLPTAIFTNALAFGLAALICWPLPFASILMSGPWLGFMTFFLLRGRGAHLRANPEAVKDVMRFATISGAQIVMVLIYAAFNIIFTNLSPTYQPLFALLIPAFKVLQKNVLSRILAGRDDTKPQVVILNVEIFNALFIASCMQNSQSISTSITLITVDLLQAAISLLDLCRMMNGEQKSLDKLGVRSNALISTAELVLENYPNRRTTTVTSESQPRVARISLKKKQVLPTMNMECGEYEIPIPRSHPLSVRDVSRVSSIQSGSTTDKGVEVASARPTTSLNRVSSQAHYRLLKKALQVLFLTEFMLLIEFTEVLVPVIYGGYLVILYHFPNRRFYPQLSTLSDEELWNKVTSVLEYGVLELVSLVLLILVLNRLVHGYSLKQLAFVFEREFLLVQPKLILWVTMTMQSTLPQLGVDYSFKFAWIRNSSNSTVPEG</sequence>
<feature type="transmembrane region" description="Helical" evidence="1">
    <location>
        <begin position="45"/>
        <end position="64"/>
    </location>
</feature>
<reference evidence="2" key="1">
    <citation type="submission" date="2021-02" db="EMBL/GenBank/DDBJ databases">
        <authorList>
            <person name="Palmer J.M."/>
        </authorList>
    </citation>
    <scope>NUCLEOTIDE SEQUENCE</scope>
    <source>
        <strain evidence="2">SCRP734</strain>
    </source>
</reference>
<dbReference type="Proteomes" id="UP000694044">
    <property type="component" value="Unassembled WGS sequence"/>
</dbReference>
<proteinExistence type="predicted"/>
<accession>A0A8T1VK81</accession>
<comment type="caution">
    <text evidence="2">The sequence shown here is derived from an EMBL/GenBank/DDBJ whole genome shotgun (WGS) entry which is preliminary data.</text>
</comment>
<keyword evidence="1" id="KW-0812">Transmembrane</keyword>
<keyword evidence="1" id="KW-0472">Membrane</keyword>
<feature type="transmembrane region" description="Helical" evidence="1">
    <location>
        <begin position="114"/>
        <end position="138"/>
    </location>
</feature>
<feature type="transmembrane region" description="Helical" evidence="1">
    <location>
        <begin position="182"/>
        <end position="203"/>
    </location>
</feature>
<dbReference type="EMBL" id="JAGDFM010000286">
    <property type="protein sequence ID" value="KAG7380588.1"/>
    <property type="molecule type" value="Genomic_DNA"/>
</dbReference>
<evidence type="ECO:0008006" key="4">
    <source>
        <dbReference type="Google" id="ProtNLM"/>
    </source>
</evidence>
<gene>
    <name evidence="2" type="ORF">PHYPSEUDO_007028</name>
</gene>
<feature type="transmembrane region" description="Helical" evidence="1">
    <location>
        <begin position="474"/>
        <end position="493"/>
    </location>
</feature>
<evidence type="ECO:0000313" key="3">
    <source>
        <dbReference type="Proteomes" id="UP000694044"/>
    </source>
</evidence>
<evidence type="ECO:0000256" key="1">
    <source>
        <dbReference type="SAM" id="Phobius"/>
    </source>
</evidence>
<dbReference type="OrthoDB" id="99291at2759"/>
<protein>
    <recommendedName>
        <fullName evidence="4">Transmembrane protein</fullName>
    </recommendedName>
</protein>
<evidence type="ECO:0000313" key="2">
    <source>
        <dbReference type="EMBL" id="KAG7380588.1"/>
    </source>
</evidence>
<keyword evidence="1" id="KW-1133">Transmembrane helix</keyword>
<feature type="transmembrane region" description="Helical" evidence="1">
    <location>
        <begin position="416"/>
        <end position="447"/>
    </location>
</feature>
<dbReference type="AlphaFoldDB" id="A0A8T1VK81"/>
<feature type="transmembrane region" description="Helical" evidence="1">
    <location>
        <begin position="144"/>
        <end position="162"/>
    </location>
</feature>
<keyword evidence="3" id="KW-1185">Reference proteome</keyword>
<organism evidence="2 3">
    <name type="scientific">Phytophthora pseudosyringae</name>
    <dbReference type="NCBI Taxonomy" id="221518"/>
    <lineage>
        <taxon>Eukaryota</taxon>
        <taxon>Sar</taxon>
        <taxon>Stramenopiles</taxon>
        <taxon>Oomycota</taxon>
        <taxon>Peronosporomycetes</taxon>
        <taxon>Peronosporales</taxon>
        <taxon>Peronosporaceae</taxon>
        <taxon>Phytophthora</taxon>
    </lineage>
</organism>
<name>A0A8T1VK81_9STRA</name>